<reference evidence="1" key="2">
    <citation type="submission" date="2015-07" db="EMBL/GenBank/DDBJ databases">
        <title>Plasmids, circular viruses and viroids from rat gut.</title>
        <authorList>
            <person name="Jorgensen T.J."/>
            <person name="Hansen M.A."/>
            <person name="Xu Z."/>
            <person name="Tabak M.A."/>
            <person name="Sorensen S.J."/>
            <person name="Hansen L.H."/>
        </authorList>
    </citation>
    <scope>NUCLEOTIDE SEQUENCE</scope>
    <source>
        <plasmid evidence="1">pRGFK1655</plasmid>
    </source>
</reference>
<protein>
    <submittedName>
        <fullName evidence="1">Uncharacterized protein</fullName>
    </submittedName>
</protein>
<geneLocation type="plasmid" evidence="1">
    <name>pRGFK1655</name>
</geneLocation>
<evidence type="ECO:0000313" key="1">
    <source>
        <dbReference type="EMBL" id="CRY97587.1"/>
    </source>
</evidence>
<keyword evidence="1" id="KW-0614">Plasmid</keyword>
<dbReference type="EMBL" id="LN854160">
    <property type="protein sequence ID" value="CRY97587.1"/>
    <property type="molecule type" value="Genomic_DNA"/>
</dbReference>
<name>A0A0H5QP94_9ZZZZ</name>
<dbReference type="AlphaFoldDB" id="A0A0H5QP94"/>
<accession>A0A0H5QP94</accession>
<organism evidence="1">
    <name type="scientific">uncultured prokaryote</name>
    <dbReference type="NCBI Taxonomy" id="198431"/>
    <lineage>
        <taxon>unclassified sequences</taxon>
        <taxon>environmental samples</taxon>
    </lineage>
</organism>
<sequence>MSDEYKIYEPTYSEQQKEIKQHRFYIDDIIHTLIQMRQEGYRYASFDVVEECQDDDGTPYYACMFPTADDCGGYVGCDYDPIPEVPFEELDEYAEVGKPQPPYRQAIEFVKREPKE</sequence>
<reference evidence="1" key="1">
    <citation type="submission" date="2015-06" db="EMBL/GenBank/DDBJ databases">
        <authorList>
            <person name="Joergensen T."/>
        </authorList>
    </citation>
    <scope>NUCLEOTIDE SEQUENCE</scope>
    <source>
        <plasmid evidence="1">pRGFK1655</plasmid>
    </source>
</reference>
<proteinExistence type="predicted"/>